<name>A0A0T7PBR9_MYCTX</name>
<sequence>MFQIGGIPSGAPGGIGAMAATASPFSVAME</sequence>
<gene>
    <name evidence="1" type="ORF">ERS007657_00391</name>
    <name evidence="2" type="ORF">ERS007703_02856</name>
    <name evidence="3" type="ORF">ERS007739_04906</name>
</gene>
<protein>
    <submittedName>
        <fullName evidence="2">Uncharacterized protein</fullName>
    </submittedName>
</protein>
<dbReference type="EMBL" id="CGCX01000080">
    <property type="protein sequence ID" value="CFR66676.1"/>
    <property type="molecule type" value="Genomic_DNA"/>
</dbReference>
<reference evidence="3" key="1">
    <citation type="submission" date="2015-03" db="EMBL/GenBank/DDBJ databases">
        <authorList>
            <consortium name="Pathogen Informatics"/>
            <person name="Murphy D."/>
        </authorList>
    </citation>
    <scope>NUCLEOTIDE SEQUENCE</scope>
    <source>
        <strain evidence="3">N09902308</strain>
    </source>
</reference>
<evidence type="ECO:0000313" key="5">
    <source>
        <dbReference type="Proteomes" id="UP000039021"/>
    </source>
</evidence>
<proteinExistence type="predicted"/>
<evidence type="ECO:0000313" key="4">
    <source>
        <dbReference type="Proteomes" id="UP000038802"/>
    </source>
</evidence>
<dbReference type="Proteomes" id="UP000038802">
    <property type="component" value="Unassembled WGS sequence"/>
</dbReference>
<dbReference type="EMBL" id="CSBK01003386">
    <property type="protein sequence ID" value="CPA86826.1"/>
    <property type="molecule type" value="Genomic_DNA"/>
</dbReference>
<accession>A0A0T7PBR9</accession>
<evidence type="ECO:0000313" key="1">
    <source>
        <dbReference type="EMBL" id="CFR66676.1"/>
    </source>
</evidence>
<evidence type="ECO:0000313" key="6">
    <source>
        <dbReference type="Proteomes" id="UP000046680"/>
    </source>
</evidence>
<evidence type="ECO:0000313" key="3">
    <source>
        <dbReference type="EMBL" id="CPA86826.1"/>
    </source>
</evidence>
<reference evidence="4 5" key="3">
    <citation type="submission" date="2015-03" db="EMBL/GenBank/DDBJ databases">
        <authorList>
            <consortium name="Pathogen Informatics"/>
        </authorList>
    </citation>
    <scope>NUCLEOTIDE SEQUENCE [LARGE SCALE GENOMIC DNA]</scope>
    <source>
        <strain evidence="1 6">C09601061</strain>
        <strain evidence="4">K00500041</strain>
        <strain evidence="5">N09902308</strain>
    </source>
</reference>
<dbReference type="Proteomes" id="UP000046680">
    <property type="component" value="Unassembled WGS sequence"/>
</dbReference>
<reference evidence="2" key="2">
    <citation type="submission" date="2015-03" db="EMBL/GenBank/DDBJ databases">
        <authorList>
            <person name="Murphy D."/>
        </authorList>
    </citation>
    <scope>NUCLEOTIDE SEQUENCE [LARGE SCALE GENOMIC DNA]</scope>
    <source>
        <strain evidence="2">K00500041</strain>
    </source>
</reference>
<dbReference type="EMBL" id="CSAE01000342">
    <property type="protein sequence ID" value="COW13658.1"/>
    <property type="molecule type" value="Genomic_DNA"/>
</dbReference>
<dbReference type="AlphaFoldDB" id="A0A0T7PBR9"/>
<evidence type="ECO:0000313" key="2">
    <source>
        <dbReference type="EMBL" id="COW13658.1"/>
    </source>
</evidence>
<organism evidence="2 4">
    <name type="scientific">Mycobacterium tuberculosis</name>
    <dbReference type="NCBI Taxonomy" id="1773"/>
    <lineage>
        <taxon>Bacteria</taxon>
        <taxon>Bacillati</taxon>
        <taxon>Actinomycetota</taxon>
        <taxon>Actinomycetes</taxon>
        <taxon>Mycobacteriales</taxon>
        <taxon>Mycobacteriaceae</taxon>
        <taxon>Mycobacterium</taxon>
        <taxon>Mycobacterium tuberculosis complex</taxon>
    </lineage>
</organism>
<dbReference type="Proteomes" id="UP000039021">
    <property type="component" value="Unassembled WGS sequence"/>
</dbReference>